<keyword evidence="1" id="KW-1133">Transmembrane helix</keyword>
<comment type="caution">
    <text evidence="2">The sequence shown here is derived from an EMBL/GenBank/DDBJ whole genome shotgun (WGS) entry which is preliminary data.</text>
</comment>
<dbReference type="Proteomes" id="UP000244089">
    <property type="component" value="Unassembled WGS sequence"/>
</dbReference>
<gene>
    <name evidence="2" type="ORF">C8C76_11541</name>
</gene>
<feature type="transmembrane region" description="Helical" evidence="1">
    <location>
        <begin position="7"/>
        <end position="24"/>
    </location>
</feature>
<feature type="transmembrane region" description="Helical" evidence="1">
    <location>
        <begin position="55"/>
        <end position="73"/>
    </location>
</feature>
<proteinExistence type="predicted"/>
<dbReference type="AlphaFoldDB" id="A0A2T5RJB9"/>
<dbReference type="InterPro" id="IPR046548">
    <property type="entry name" value="DUF6804"/>
</dbReference>
<dbReference type="Pfam" id="PF20619">
    <property type="entry name" value="DUF6804"/>
    <property type="match status" value="1"/>
</dbReference>
<keyword evidence="1" id="KW-0812">Transmembrane</keyword>
<name>A0A2T5RJB9_9FIRM</name>
<dbReference type="EMBL" id="QAXS01000015">
    <property type="protein sequence ID" value="PTV98635.1"/>
    <property type="molecule type" value="Genomic_DNA"/>
</dbReference>
<feature type="transmembrane region" description="Helical" evidence="1">
    <location>
        <begin position="30"/>
        <end position="48"/>
    </location>
</feature>
<reference evidence="2 3" key="1">
    <citation type="submission" date="2018-04" db="EMBL/GenBank/DDBJ databases">
        <title>Subsurface microbial communities from deep shales in Ohio and West Virginia, USA.</title>
        <authorList>
            <person name="Wrighton K."/>
        </authorList>
    </citation>
    <scope>NUCLEOTIDE SEQUENCE [LARGE SCALE GENOMIC DNA]</scope>
    <source>
        <strain evidence="2 3">WC1</strain>
    </source>
</reference>
<keyword evidence="1" id="KW-0472">Membrane</keyword>
<protein>
    <submittedName>
        <fullName evidence="2">Uncharacterized protein</fullName>
    </submittedName>
</protein>
<feature type="transmembrane region" description="Helical" evidence="1">
    <location>
        <begin position="79"/>
        <end position="96"/>
    </location>
</feature>
<sequence length="99" mass="11852">MRKYTRLFINLICVLLLILALKSQPYNYYILLRWTVFLVGMYNIYISFQNEDNIYVSLFALIVIIFNPVLPFYLKRSVWQVLDVIAAGIFLIRSFNFKE</sequence>
<organism evidence="2 3">
    <name type="scientific">Halanaerobium saccharolyticum</name>
    <dbReference type="NCBI Taxonomy" id="43595"/>
    <lineage>
        <taxon>Bacteria</taxon>
        <taxon>Bacillati</taxon>
        <taxon>Bacillota</taxon>
        <taxon>Clostridia</taxon>
        <taxon>Halanaerobiales</taxon>
        <taxon>Halanaerobiaceae</taxon>
        <taxon>Halanaerobium</taxon>
    </lineage>
</organism>
<evidence type="ECO:0000313" key="2">
    <source>
        <dbReference type="EMBL" id="PTV98635.1"/>
    </source>
</evidence>
<evidence type="ECO:0000256" key="1">
    <source>
        <dbReference type="SAM" id="Phobius"/>
    </source>
</evidence>
<evidence type="ECO:0000313" key="3">
    <source>
        <dbReference type="Proteomes" id="UP000244089"/>
    </source>
</evidence>
<dbReference type="RefSeq" id="WP_108140187.1">
    <property type="nucleotide sequence ID" value="NZ_QAXS01000015.1"/>
</dbReference>
<accession>A0A2T5RJB9</accession>